<proteinExistence type="inferred from homology"/>
<evidence type="ECO:0000256" key="9">
    <source>
        <dbReference type="RuleBase" id="RU361157"/>
    </source>
</evidence>
<organism evidence="11 12">
    <name type="scientific">Streptococcus henryi</name>
    <dbReference type="NCBI Taxonomy" id="439219"/>
    <lineage>
        <taxon>Bacteria</taxon>
        <taxon>Bacillati</taxon>
        <taxon>Bacillota</taxon>
        <taxon>Bacilli</taxon>
        <taxon>Lactobacillales</taxon>
        <taxon>Streptococcaceae</taxon>
        <taxon>Streptococcus</taxon>
    </lineage>
</organism>
<keyword evidence="3 9" id="KW-0813">Transport</keyword>
<keyword evidence="12" id="KW-1185">Reference proteome</keyword>
<evidence type="ECO:0000256" key="7">
    <source>
        <dbReference type="ARBA" id="ARBA00022989"/>
    </source>
</evidence>
<keyword evidence="5" id="KW-0997">Cell inner membrane</keyword>
<evidence type="ECO:0000256" key="3">
    <source>
        <dbReference type="ARBA" id="ARBA00022448"/>
    </source>
</evidence>
<dbReference type="Proteomes" id="UP000182508">
    <property type="component" value="Unassembled WGS sequence"/>
</dbReference>
<evidence type="ECO:0000256" key="6">
    <source>
        <dbReference type="ARBA" id="ARBA00022692"/>
    </source>
</evidence>
<dbReference type="STRING" id="439219.SAMN02910293_01444"/>
<keyword evidence="8 9" id="KW-0472">Membrane</keyword>
<dbReference type="RefSeq" id="WP_074486191.1">
    <property type="nucleotide sequence ID" value="NZ_FMXP01000018.1"/>
</dbReference>
<evidence type="ECO:0000256" key="1">
    <source>
        <dbReference type="ARBA" id="ARBA00004429"/>
    </source>
</evidence>
<evidence type="ECO:0000259" key="10">
    <source>
        <dbReference type="PROSITE" id="PS51012"/>
    </source>
</evidence>
<comment type="subcellular location">
    <subcellularLocation>
        <location evidence="1">Cell inner membrane</location>
        <topology evidence="1">Multi-pass membrane protein</topology>
    </subcellularLocation>
    <subcellularLocation>
        <location evidence="9">Cell membrane</location>
        <topology evidence="9">Multi-pass membrane protein</topology>
    </subcellularLocation>
</comment>
<feature type="domain" description="ABC transmembrane type-2" evidence="10">
    <location>
        <begin position="29"/>
        <end position="260"/>
    </location>
</feature>
<dbReference type="AlphaFoldDB" id="A0A1G6C775"/>
<dbReference type="PANTHER" id="PTHR30413">
    <property type="entry name" value="INNER MEMBRANE TRANSPORT PERMEASE"/>
    <property type="match status" value="1"/>
</dbReference>
<comment type="similarity">
    <text evidence="2 9">Belongs to the ABC-2 integral membrane protein family.</text>
</comment>
<keyword evidence="4 9" id="KW-1003">Cell membrane</keyword>
<dbReference type="PANTHER" id="PTHR30413:SF8">
    <property type="entry name" value="TRANSPORT PERMEASE PROTEIN"/>
    <property type="match status" value="1"/>
</dbReference>
<dbReference type="EMBL" id="FMXP01000018">
    <property type="protein sequence ID" value="SDB28671.1"/>
    <property type="molecule type" value="Genomic_DNA"/>
</dbReference>
<feature type="transmembrane region" description="Helical" evidence="9">
    <location>
        <begin position="141"/>
        <end position="163"/>
    </location>
</feature>
<dbReference type="GO" id="GO:0015920">
    <property type="term" value="P:lipopolysaccharide transport"/>
    <property type="evidence" value="ECO:0007669"/>
    <property type="project" value="TreeGrafter"/>
</dbReference>
<evidence type="ECO:0000313" key="11">
    <source>
        <dbReference type="EMBL" id="SDB28671.1"/>
    </source>
</evidence>
<evidence type="ECO:0000256" key="8">
    <source>
        <dbReference type="ARBA" id="ARBA00023136"/>
    </source>
</evidence>
<feature type="transmembrane region" description="Helical" evidence="9">
    <location>
        <begin position="59"/>
        <end position="76"/>
    </location>
</feature>
<dbReference type="GO" id="GO:0140359">
    <property type="term" value="F:ABC-type transporter activity"/>
    <property type="evidence" value="ECO:0007669"/>
    <property type="project" value="InterPro"/>
</dbReference>
<dbReference type="Pfam" id="PF01061">
    <property type="entry name" value="ABC2_membrane"/>
    <property type="match status" value="1"/>
</dbReference>
<dbReference type="InterPro" id="IPR047817">
    <property type="entry name" value="ABC2_TM_bact-type"/>
</dbReference>
<accession>A0A1G6C775</accession>
<evidence type="ECO:0000256" key="5">
    <source>
        <dbReference type="ARBA" id="ARBA00022519"/>
    </source>
</evidence>
<dbReference type="PROSITE" id="PS51012">
    <property type="entry name" value="ABC_TM2"/>
    <property type="match status" value="1"/>
</dbReference>
<feature type="transmembrane region" description="Helical" evidence="9">
    <location>
        <begin position="32"/>
        <end position="53"/>
    </location>
</feature>
<evidence type="ECO:0000313" key="12">
    <source>
        <dbReference type="Proteomes" id="UP000182508"/>
    </source>
</evidence>
<sequence>MNYFSKENRILLREMVKTDFKLRYQGSFIGHLWSILKPMMLFTIMYLVFVRFLRFDDGTPHYAIGLLMGMVTWNFFSEATNMGMMSIVARGDLLRKLNFSKEIIVISSVVGAAINYAINLLVVFIFAIVNGVGVSLGWLTIVPLFLELFLFTTGIAFILSTLFVRYRDIGPIWEVVMQAGLYATPIIYSLTFILQRGQVTIAKIMMLNPLAQIIQDLRHFIVFSGSMRGWDLIGHKAIALIPYVLPVLVFGLGYYIFHKNAKKFAEIL</sequence>
<name>A0A1G6C775_9STRE</name>
<protein>
    <recommendedName>
        <fullName evidence="9">Transport permease protein</fullName>
    </recommendedName>
</protein>
<gene>
    <name evidence="11" type="ORF">SAMN02910293_01444</name>
</gene>
<reference evidence="11 12" key="1">
    <citation type="submission" date="2016-10" db="EMBL/GenBank/DDBJ databases">
        <authorList>
            <person name="de Groot N.N."/>
        </authorList>
    </citation>
    <scope>NUCLEOTIDE SEQUENCE [LARGE SCALE GENOMIC DNA]</scope>
    <source>
        <strain evidence="11 12">A-4</strain>
    </source>
</reference>
<evidence type="ECO:0000256" key="2">
    <source>
        <dbReference type="ARBA" id="ARBA00007783"/>
    </source>
</evidence>
<keyword evidence="7 9" id="KW-1133">Transmembrane helix</keyword>
<dbReference type="GO" id="GO:0005886">
    <property type="term" value="C:plasma membrane"/>
    <property type="evidence" value="ECO:0007669"/>
    <property type="project" value="UniProtKB-SubCell"/>
</dbReference>
<feature type="transmembrane region" description="Helical" evidence="9">
    <location>
        <begin position="175"/>
        <end position="194"/>
    </location>
</feature>
<evidence type="ECO:0000256" key="4">
    <source>
        <dbReference type="ARBA" id="ARBA00022475"/>
    </source>
</evidence>
<dbReference type="eggNOG" id="COG1682">
    <property type="taxonomic scope" value="Bacteria"/>
</dbReference>
<dbReference type="InterPro" id="IPR013525">
    <property type="entry name" value="ABC2_TM"/>
</dbReference>
<feature type="transmembrane region" description="Helical" evidence="9">
    <location>
        <begin position="237"/>
        <end position="257"/>
    </location>
</feature>
<feature type="transmembrane region" description="Helical" evidence="9">
    <location>
        <begin position="103"/>
        <end position="129"/>
    </location>
</feature>
<keyword evidence="6 9" id="KW-0812">Transmembrane</keyword>